<reference evidence="2" key="1">
    <citation type="journal article" date="2022" name="Mol. Ecol. Resour.">
        <title>The genomes of chicory, endive, great burdock and yacon provide insights into Asteraceae palaeo-polyploidization history and plant inulin production.</title>
        <authorList>
            <person name="Fan W."/>
            <person name="Wang S."/>
            <person name="Wang H."/>
            <person name="Wang A."/>
            <person name="Jiang F."/>
            <person name="Liu H."/>
            <person name="Zhao H."/>
            <person name="Xu D."/>
            <person name="Zhang Y."/>
        </authorList>
    </citation>
    <scope>NUCLEOTIDE SEQUENCE [LARGE SCALE GENOMIC DNA]</scope>
    <source>
        <strain evidence="2">cv. Punajuju</strain>
    </source>
</reference>
<dbReference type="Proteomes" id="UP001055811">
    <property type="component" value="Linkage Group LG03"/>
</dbReference>
<proteinExistence type="predicted"/>
<comment type="caution">
    <text evidence="1">The sequence shown here is derived from an EMBL/GenBank/DDBJ whole genome shotgun (WGS) entry which is preliminary data.</text>
</comment>
<sequence length="86" mass="9557">MKKHKRITCKMPIAYGLDEAVAYGAIVQAAILSGEVNEKVQDLLLLDVTLLSLLLETAGGMMVVNWVVIQVYEGERRRTRDIDLLG</sequence>
<gene>
    <name evidence="1" type="ORF">L2E82_15561</name>
</gene>
<name>A0ACB9F352_CICIN</name>
<evidence type="ECO:0000313" key="1">
    <source>
        <dbReference type="EMBL" id="KAI3765525.1"/>
    </source>
</evidence>
<evidence type="ECO:0000313" key="2">
    <source>
        <dbReference type="Proteomes" id="UP001055811"/>
    </source>
</evidence>
<protein>
    <submittedName>
        <fullName evidence="1">Uncharacterized protein</fullName>
    </submittedName>
</protein>
<organism evidence="1 2">
    <name type="scientific">Cichorium intybus</name>
    <name type="common">Chicory</name>
    <dbReference type="NCBI Taxonomy" id="13427"/>
    <lineage>
        <taxon>Eukaryota</taxon>
        <taxon>Viridiplantae</taxon>
        <taxon>Streptophyta</taxon>
        <taxon>Embryophyta</taxon>
        <taxon>Tracheophyta</taxon>
        <taxon>Spermatophyta</taxon>
        <taxon>Magnoliopsida</taxon>
        <taxon>eudicotyledons</taxon>
        <taxon>Gunneridae</taxon>
        <taxon>Pentapetalae</taxon>
        <taxon>asterids</taxon>
        <taxon>campanulids</taxon>
        <taxon>Asterales</taxon>
        <taxon>Asteraceae</taxon>
        <taxon>Cichorioideae</taxon>
        <taxon>Cichorieae</taxon>
        <taxon>Cichoriinae</taxon>
        <taxon>Cichorium</taxon>
    </lineage>
</organism>
<accession>A0ACB9F352</accession>
<dbReference type="EMBL" id="CM042011">
    <property type="protein sequence ID" value="KAI3765525.1"/>
    <property type="molecule type" value="Genomic_DNA"/>
</dbReference>
<keyword evidence="2" id="KW-1185">Reference proteome</keyword>
<reference evidence="1 2" key="2">
    <citation type="journal article" date="2022" name="Mol. Ecol. Resour.">
        <title>The genomes of chicory, endive, great burdock and yacon provide insights into Asteraceae paleo-polyploidization history and plant inulin production.</title>
        <authorList>
            <person name="Fan W."/>
            <person name="Wang S."/>
            <person name="Wang H."/>
            <person name="Wang A."/>
            <person name="Jiang F."/>
            <person name="Liu H."/>
            <person name="Zhao H."/>
            <person name="Xu D."/>
            <person name="Zhang Y."/>
        </authorList>
    </citation>
    <scope>NUCLEOTIDE SEQUENCE [LARGE SCALE GENOMIC DNA]</scope>
    <source>
        <strain evidence="2">cv. Punajuju</strain>
        <tissue evidence="1">Leaves</tissue>
    </source>
</reference>